<evidence type="ECO:0000256" key="1">
    <source>
        <dbReference type="ARBA" id="ARBA00010876"/>
    </source>
</evidence>
<protein>
    <recommendedName>
        <fullName evidence="6">Pseudouridine synthase</fullName>
        <ecNumber evidence="6">5.4.99.-</ecNumber>
    </recommendedName>
</protein>
<evidence type="ECO:0000256" key="6">
    <source>
        <dbReference type="RuleBase" id="RU362028"/>
    </source>
</evidence>
<evidence type="ECO:0000256" key="5">
    <source>
        <dbReference type="PROSITE-ProRule" id="PRU00182"/>
    </source>
</evidence>
<dbReference type="EC" id="5.4.99.-" evidence="6"/>
<dbReference type="GO" id="GO:0003723">
    <property type="term" value="F:RNA binding"/>
    <property type="evidence" value="ECO:0007669"/>
    <property type="project" value="UniProtKB-KW"/>
</dbReference>
<dbReference type="InterPro" id="IPR020103">
    <property type="entry name" value="PsdUridine_synth_cat_dom_sf"/>
</dbReference>
<accession>E0XZC1</accession>
<dbReference type="SUPFAM" id="SSF55120">
    <property type="entry name" value="Pseudouridine synthase"/>
    <property type="match status" value="1"/>
</dbReference>
<keyword evidence="5" id="KW-0694">RNA-binding</keyword>
<feature type="active site" evidence="4">
    <location>
        <position position="143"/>
    </location>
</feature>
<keyword evidence="2 6" id="KW-0413">Isomerase</keyword>
<dbReference type="InterPro" id="IPR006225">
    <property type="entry name" value="PsdUridine_synth_RluC/D"/>
</dbReference>
<dbReference type="PANTHER" id="PTHR21600:SF44">
    <property type="entry name" value="RIBOSOMAL LARGE SUBUNIT PSEUDOURIDINE SYNTHASE D"/>
    <property type="match status" value="1"/>
</dbReference>
<dbReference type="Pfam" id="PF00849">
    <property type="entry name" value="PseudoU_synth_2"/>
    <property type="match status" value="1"/>
</dbReference>
<dbReference type="PROSITE" id="PS50889">
    <property type="entry name" value="S4"/>
    <property type="match status" value="1"/>
</dbReference>
<dbReference type="AlphaFoldDB" id="E0XZC1"/>
<comment type="function">
    <text evidence="6">Responsible for synthesis of pseudouridine from uracil.</text>
</comment>
<evidence type="ECO:0000256" key="4">
    <source>
        <dbReference type="PIRSR" id="PIRSR606225-1"/>
    </source>
</evidence>
<name>E0XZC1_9GAMM</name>
<dbReference type="GO" id="GO:0160140">
    <property type="term" value="F:23S rRNA pseudouridine(1911/1915/1917) synthase activity"/>
    <property type="evidence" value="ECO:0007669"/>
    <property type="project" value="UniProtKB-EC"/>
</dbReference>
<evidence type="ECO:0000256" key="2">
    <source>
        <dbReference type="ARBA" id="ARBA00023235"/>
    </source>
</evidence>
<comment type="similarity">
    <text evidence="1 6">Belongs to the pseudouridine synthase RluA family.</text>
</comment>
<proteinExistence type="inferred from homology"/>
<dbReference type="Gene3D" id="3.10.290.10">
    <property type="entry name" value="RNA-binding S4 domain"/>
    <property type="match status" value="1"/>
</dbReference>
<comment type="catalytic activity">
    <reaction evidence="3">
        <text>uridine(1911/1915/1917) in 23S rRNA = pseudouridine(1911/1915/1917) in 23S rRNA</text>
        <dbReference type="Rhea" id="RHEA:42524"/>
        <dbReference type="Rhea" id="RHEA-COMP:10097"/>
        <dbReference type="Rhea" id="RHEA-COMP:10098"/>
        <dbReference type="ChEBI" id="CHEBI:65314"/>
        <dbReference type="ChEBI" id="CHEBI:65315"/>
        <dbReference type="EC" id="5.4.99.23"/>
    </reaction>
</comment>
<dbReference type="InterPro" id="IPR006224">
    <property type="entry name" value="PsdUridine_synth_RluA-like_CS"/>
</dbReference>
<dbReference type="CDD" id="cd02869">
    <property type="entry name" value="PseudoU_synth_RluA_like"/>
    <property type="match status" value="1"/>
</dbReference>
<dbReference type="NCBIfam" id="TIGR00005">
    <property type="entry name" value="rluA_subfam"/>
    <property type="match status" value="1"/>
</dbReference>
<feature type="domain" description="Pseudouridine synthase RsuA/RluA-like" evidence="7">
    <location>
        <begin position="96"/>
        <end position="245"/>
    </location>
</feature>
<dbReference type="InterPro" id="IPR036986">
    <property type="entry name" value="S4_RNA-bd_sf"/>
</dbReference>
<dbReference type="NCBIfam" id="NF008385">
    <property type="entry name" value="PRK11180.1"/>
    <property type="match status" value="1"/>
</dbReference>
<dbReference type="SUPFAM" id="SSF55174">
    <property type="entry name" value="Alpha-L RNA-binding motif"/>
    <property type="match status" value="1"/>
</dbReference>
<dbReference type="PANTHER" id="PTHR21600">
    <property type="entry name" value="MITOCHONDRIAL RNA PSEUDOURIDINE SYNTHASE"/>
    <property type="match status" value="1"/>
</dbReference>
<dbReference type="EMBL" id="GU474932">
    <property type="protein sequence ID" value="ADI19762.1"/>
    <property type="molecule type" value="Genomic_DNA"/>
</dbReference>
<comment type="catalytic activity">
    <reaction evidence="6">
        <text>a uridine in RNA = a pseudouridine in RNA</text>
        <dbReference type="Rhea" id="RHEA:48348"/>
        <dbReference type="Rhea" id="RHEA-COMP:12068"/>
        <dbReference type="Rhea" id="RHEA-COMP:12069"/>
        <dbReference type="ChEBI" id="CHEBI:65314"/>
        <dbReference type="ChEBI" id="CHEBI:65315"/>
    </reaction>
</comment>
<dbReference type="InterPro" id="IPR006145">
    <property type="entry name" value="PsdUridine_synth_RsuA/RluA"/>
</dbReference>
<evidence type="ECO:0000313" key="8">
    <source>
        <dbReference type="EMBL" id="ADI19762.1"/>
    </source>
</evidence>
<evidence type="ECO:0000256" key="3">
    <source>
        <dbReference type="ARBA" id="ARBA00036882"/>
    </source>
</evidence>
<organism evidence="8">
    <name type="scientific">uncultured gamma proteobacterium EB000_37F04</name>
    <dbReference type="NCBI Taxonomy" id="710971"/>
    <lineage>
        <taxon>Bacteria</taxon>
        <taxon>Pseudomonadati</taxon>
        <taxon>Pseudomonadota</taxon>
        <taxon>Gammaproteobacteria</taxon>
        <taxon>environmental samples</taxon>
    </lineage>
</organism>
<dbReference type="CDD" id="cd00165">
    <property type="entry name" value="S4"/>
    <property type="match status" value="1"/>
</dbReference>
<sequence length="322" mass="35417">MEEEVFNSEEALKVDIPADLHGIRLDAAAAHLFPDFSRSRLAEWIKAGRLQRNHQASRPKDKVAVDDQLLLWPETEDRVEWAPEPLPLDILYEDEHVIVLNKPAGLVVHPATGHQTGTLVNGLLAHAPEMSALPRGGIVHRLDKDTSGVMLAARSAIAHKSLVAQLADRSVSRLYSAVCRGTFTGGGTIDAPIGRHPTSRLKMAVVEDGKPSRTHYRIEKRFSAHTHLSVSLETGRTHQIRVHLAWRKHPLVGDPVYAGRAMRPAGASDQLVAALTGFRRQALHARRLTFLHPQSQDSMTFETPIPADMAGLLGCLEQEDAV</sequence>
<dbReference type="GO" id="GO:0000455">
    <property type="term" value="P:enzyme-directed rRNA pseudouridine synthesis"/>
    <property type="evidence" value="ECO:0007669"/>
    <property type="project" value="TreeGrafter"/>
</dbReference>
<dbReference type="Gene3D" id="3.30.2350.10">
    <property type="entry name" value="Pseudouridine synthase"/>
    <property type="match status" value="1"/>
</dbReference>
<dbReference type="InterPro" id="IPR050188">
    <property type="entry name" value="RluA_PseudoU_synthase"/>
</dbReference>
<evidence type="ECO:0000259" key="7">
    <source>
        <dbReference type="Pfam" id="PF00849"/>
    </source>
</evidence>
<dbReference type="PROSITE" id="PS01129">
    <property type="entry name" value="PSI_RLU"/>
    <property type="match status" value="1"/>
</dbReference>
<reference evidence="8" key="1">
    <citation type="journal article" date="2011" name="Environ. Microbiol.">
        <title>Time-series analyses of Monterey Bay coastal microbial picoplankton using a 'genome proxy' microarray.</title>
        <authorList>
            <person name="Rich V.I."/>
            <person name="Pham V.D."/>
            <person name="Eppley J."/>
            <person name="Shi Y."/>
            <person name="DeLong E.F."/>
        </authorList>
    </citation>
    <scope>NUCLEOTIDE SEQUENCE</scope>
</reference>